<feature type="compositionally biased region" description="Polar residues" evidence="1">
    <location>
        <begin position="52"/>
        <end position="62"/>
    </location>
</feature>
<proteinExistence type="predicted"/>
<dbReference type="AlphaFoldDB" id="A0AAD7JH23"/>
<protein>
    <submittedName>
        <fullName evidence="2">Uncharacterized protein</fullName>
    </submittedName>
</protein>
<feature type="compositionally biased region" description="Basic and acidic residues" evidence="1">
    <location>
        <begin position="29"/>
        <end position="38"/>
    </location>
</feature>
<gene>
    <name evidence="2" type="ORF">B0H16DRAFT_1687502</name>
</gene>
<comment type="caution">
    <text evidence="2">The sequence shown here is derived from an EMBL/GenBank/DDBJ whole genome shotgun (WGS) entry which is preliminary data.</text>
</comment>
<organism evidence="2 3">
    <name type="scientific">Mycena metata</name>
    <dbReference type="NCBI Taxonomy" id="1033252"/>
    <lineage>
        <taxon>Eukaryota</taxon>
        <taxon>Fungi</taxon>
        <taxon>Dikarya</taxon>
        <taxon>Basidiomycota</taxon>
        <taxon>Agaricomycotina</taxon>
        <taxon>Agaricomycetes</taxon>
        <taxon>Agaricomycetidae</taxon>
        <taxon>Agaricales</taxon>
        <taxon>Marasmiineae</taxon>
        <taxon>Mycenaceae</taxon>
        <taxon>Mycena</taxon>
    </lineage>
</organism>
<evidence type="ECO:0000313" key="3">
    <source>
        <dbReference type="Proteomes" id="UP001215598"/>
    </source>
</evidence>
<name>A0AAD7JH23_9AGAR</name>
<evidence type="ECO:0000256" key="1">
    <source>
        <dbReference type="SAM" id="MobiDB-lite"/>
    </source>
</evidence>
<accession>A0AAD7JH23</accession>
<reference evidence="2" key="1">
    <citation type="submission" date="2023-03" db="EMBL/GenBank/DDBJ databases">
        <title>Massive genome expansion in bonnet fungi (Mycena s.s.) driven by repeated elements and novel gene families across ecological guilds.</title>
        <authorList>
            <consortium name="Lawrence Berkeley National Laboratory"/>
            <person name="Harder C.B."/>
            <person name="Miyauchi S."/>
            <person name="Viragh M."/>
            <person name="Kuo A."/>
            <person name="Thoen E."/>
            <person name="Andreopoulos B."/>
            <person name="Lu D."/>
            <person name="Skrede I."/>
            <person name="Drula E."/>
            <person name="Henrissat B."/>
            <person name="Morin E."/>
            <person name="Kohler A."/>
            <person name="Barry K."/>
            <person name="LaButti K."/>
            <person name="Morin E."/>
            <person name="Salamov A."/>
            <person name="Lipzen A."/>
            <person name="Mereny Z."/>
            <person name="Hegedus B."/>
            <person name="Baldrian P."/>
            <person name="Stursova M."/>
            <person name="Weitz H."/>
            <person name="Taylor A."/>
            <person name="Grigoriev I.V."/>
            <person name="Nagy L.G."/>
            <person name="Martin F."/>
            <person name="Kauserud H."/>
        </authorList>
    </citation>
    <scope>NUCLEOTIDE SEQUENCE</scope>
    <source>
        <strain evidence="2">CBHHK182m</strain>
    </source>
</reference>
<dbReference type="Proteomes" id="UP001215598">
    <property type="component" value="Unassembled WGS sequence"/>
</dbReference>
<sequence length="334" mass="36267">MSSRATTPDDPLSDIFGAMDQESPVAPPRLEKRAHTALDDDSDEEDAAAATVQGSTSTPTVSSNAVVGACRYAEHKRLKTAQVAVVEAFLNDAAPMREVKLFIHLMHLENNIEKIVTATAPYTVSADTKKNIQNYATAVLLSSKTRTYKGSNATATVLALIQVHRGDLPAHIELNPADWGKVAAVTEEALTQGRSKFKKLIIHSLKPHDSKSVENAASNDQLNIFQLAEAFVEGTRCSVNVPLCARIALMRKTFFKSPGAKFWDSVDGTLSKIRIRADGDNKKIAKAFRHILDNDQAKHGSADYRPEEETVDLFQQQVDDLIDANAADASSVAA</sequence>
<keyword evidence="3" id="KW-1185">Reference proteome</keyword>
<dbReference type="EMBL" id="JARKIB010000027">
    <property type="protein sequence ID" value="KAJ7764705.1"/>
    <property type="molecule type" value="Genomic_DNA"/>
</dbReference>
<feature type="region of interest" description="Disordered" evidence="1">
    <location>
        <begin position="1"/>
        <end position="62"/>
    </location>
</feature>
<evidence type="ECO:0000313" key="2">
    <source>
        <dbReference type="EMBL" id="KAJ7764705.1"/>
    </source>
</evidence>